<proteinExistence type="predicted"/>
<dbReference type="PROSITE" id="PS00022">
    <property type="entry name" value="EGF_1"/>
    <property type="match status" value="1"/>
</dbReference>
<evidence type="ECO:0000259" key="3">
    <source>
        <dbReference type="PROSITE" id="PS00022"/>
    </source>
</evidence>
<dbReference type="AlphaFoldDB" id="A0A8W8N1F7"/>
<keyword evidence="2" id="KW-0732">Signal</keyword>
<dbReference type="EnsemblMetazoa" id="G4896.1">
    <property type="protein sequence ID" value="G4896.1:cds"/>
    <property type="gene ID" value="G4896"/>
</dbReference>
<dbReference type="EnsemblMetazoa" id="G4896.4">
    <property type="protein sequence ID" value="G4896.4:cds"/>
    <property type="gene ID" value="G4896"/>
</dbReference>
<name>A0A8W8N1F7_MAGGI</name>
<evidence type="ECO:0000256" key="1">
    <source>
        <dbReference type="SAM" id="Phobius"/>
    </source>
</evidence>
<feature type="domain" description="EGF-like" evidence="3">
    <location>
        <begin position="148"/>
        <end position="159"/>
    </location>
</feature>
<evidence type="ECO:0000313" key="4">
    <source>
        <dbReference type="EnsemblMetazoa" id="G4896.10:cds"/>
    </source>
</evidence>
<dbReference type="Gene3D" id="2.10.25.10">
    <property type="entry name" value="Laminin"/>
    <property type="match status" value="1"/>
</dbReference>
<reference evidence="4" key="1">
    <citation type="submission" date="2022-08" db="UniProtKB">
        <authorList>
            <consortium name="EnsemblMetazoa"/>
        </authorList>
    </citation>
    <scope>IDENTIFICATION</scope>
    <source>
        <strain evidence="4">05x7-T-G4-1.051#20</strain>
    </source>
</reference>
<keyword evidence="5" id="KW-1185">Reference proteome</keyword>
<dbReference type="EnsemblMetazoa" id="G4896.3">
    <property type="protein sequence ID" value="G4896.3:cds"/>
    <property type="gene ID" value="G4896"/>
</dbReference>
<accession>A0A8W8N1F7</accession>
<dbReference type="EnsemblMetazoa" id="G4896.2">
    <property type="protein sequence ID" value="G4896.2:cds"/>
    <property type="gene ID" value="G4896"/>
</dbReference>
<evidence type="ECO:0000256" key="2">
    <source>
        <dbReference type="SAM" id="SignalP"/>
    </source>
</evidence>
<dbReference type="Proteomes" id="UP000005408">
    <property type="component" value="Unassembled WGS sequence"/>
</dbReference>
<dbReference type="EnsemblMetazoa" id="G4896.7">
    <property type="protein sequence ID" value="G4896.7:cds"/>
    <property type="gene ID" value="G4896"/>
</dbReference>
<keyword evidence="1" id="KW-0812">Transmembrane</keyword>
<keyword evidence="1" id="KW-1133">Transmembrane helix</keyword>
<protein>
    <recommendedName>
        <fullName evidence="3">EGF-like domain-containing protein</fullName>
    </recommendedName>
</protein>
<dbReference type="EnsemblMetazoa" id="G4896.5">
    <property type="protein sequence ID" value="G4896.5:cds"/>
    <property type="gene ID" value="G4896"/>
</dbReference>
<sequence length="267" mass="30315">MQCWVFDILLVLCSSKVLFGNGHPEVTPELCQIEVEKEIKDGIPPVPDFLLIRWDTERCRDKQKDFLERERVDCAGSFILPECICTYHQVSNKIYHNYTACADNSKTDSINHLSCEQCKQYSENKNGPCLNGGNLLCEGNILVTEASCNCSESFSGKFCEIKTVQTYRNCFLNLDILSTQNLSVCGENILEKCKVVNGSTTFVCTLDFTEEREYPDCDSHFKNAADAMKSNKKVINCGSIQSVSFTIIFYANMLFIILYSFFSESWQ</sequence>
<feature type="transmembrane region" description="Helical" evidence="1">
    <location>
        <begin position="243"/>
        <end position="262"/>
    </location>
</feature>
<feature type="signal peptide" evidence="2">
    <location>
        <begin position="1"/>
        <end position="22"/>
    </location>
</feature>
<keyword evidence="1" id="KW-0472">Membrane</keyword>
<dbReference type="InterPro" id="IPR000742">
    <property type="entry name" value="EGF"/>
</dbReference>
<dbReference type="EnsemblMetazoa" id="G4896.10">
    <property type="protein sequence ID" value="G4896.10:cds"/>
    <property type="gene ID" value="G4896"/>
</dbReference>
<organism evidence="4 5">
    <name type="scientific">Magallana gigas</name>
    <name type="common">Pacific oyster</name>
    <name type="synonym">Crassostrea gigas</name>
    <dbReference type="NCBI Taxonomy" id="29159"/>
    <lineage>
        <taxon>Eukaryota</taxon>
        <taxon>Metazoa</taxon>
        <taxon>Spiralia</taxon>
        <taxon>Lophotrochozoa</taxon>
        <taxon>Mollusca</taxon>
        <taxon>Bivalvia</taxon>
        <taxon>Autobranchia</taxon>
        <taxon>Pteriomorphia</taxon>
        <taxon>Ostreida</taxon>
        <taxon>Ostreoidea</taxon>
        <taxon>Ostreidae</taxon>
        <taxon>Magallana</taxon>
    </lineage>
</organism>
<evidence type="ECO:0000313" key="5">
    <source>
        <dbReference type="Proteomes" id="UP000005408"/>
    </source>
</evidence>
<dbReference type="EnsemblMetazoa" id="G4896.6">
    <property type="protein sequence ID" value="G4896.6:cds"/>
    <property type="gene ID" value="G4896"/>
</dbReference>
<feature type="chain" id="PRO_5042431993" description="EGF-like domain-containing protein" evidence="2">
    <location>
        <begin position="23"/>
        <end position="267"/>
    </location>
</feature>